<evidence type="ECO:0000256" key="1">
    <source>
        <dbReference type="SAM" id="SignalP"/>
    </source>
</evidence>
<dbReference type="Proteomes" id="UP000823641">
    <property type="component" value="Unassembled WGS sequence"/>
</dbReference>
<proteinExistence type="predicted"/>
<evidence type="ECO:0000313" key="2">
    <source>
        <dbReference type="EMBL" id="MBO8460287.1"/>
    </source>
</evidence>
<dbReference type="AlphaFoldDB" id="A0A9D9HUT3"/>
<evidence type="ECO:0000313" key="3">
    <source>
        <dbReference type="Proteomes" id="UP000823641"/>
    </source>
</evidence>
<gene>
    <name evidence="2" type="ORF">IAA73_08155</name>
</gene>
<dbReference type="EMBL" id="JADIMG010000079">
    <property type="protein sequence ID" value="MBO8460287.1"/>
    <property type="molecule type" value="Genomic_DNA"/>
</dbReference>
<reference evidence="2" key="2">
    <citation type="journal article" date="2021" name="PeerJ">
        <title>Extensive microbial diversity within the chicken gut microbiome revealed by metagenomics and culture.</title>
        <authorList>
            <person name="Gilroy R."/>
            <person name="Ravi A."/>
            <person name="Getino M."/>
            <person name="Pursley I."/>
            <person name="Horton D.L."/>
            <person name="Alikhan N.F."/>
            <person name="Baker D."/>
            <person name="Gharbi K."/>
            <person name="Hall N."/>
            <person name="Watson M."/>
            <person name="Adriaenssens E.M."/>
            <person name="Foster-Nyarko E."/>
            <person name="Jarju S."/>
            <person name="Secka A."/>
            <person name="Antonio M."/>
            <person name="Oren A."/>
            <person name="Chaudhuri R.R."/>
            <person name="La Ragione R."/>
            <person name="Hildebrand F."/>
            <person name="Pallen M.J."/>
        </authorList>
    </citation>
    <scope>NUCLEOTIDE SEQUENCE</scope>
    <source>
        <strain evidence="2">G3-3990</strain>
    </source>
</reference>
<protein>
    <submittedName>
        <fullName evidence="2">DUF2141 domain-containing protein</fullName>
    </submittedName>
</protein>
<keyword evidence="1" id="KW-0732">Signal</keyword>
<comment type="caution">
    <text evidence="2">The sequence shown here is derived from an EMBL/GenBank/DDBJ whole genome shotgun (WGS) entry which is preliminary data.</text>
</comment>
<dbReference type="Pfam" id="PF09912">
    <property type="entry name" value="DUF2141"/>
    <property type="match status" value="1"/>
</dbReference>
<feature type="chain" id="PRO_5038451614" evidence="1">
    <location>
        <begin position="22"/>
        <end position="139"/>
    </location>
</feature>
<dbReference type="InterPro" id="IPR018673">
    <property type="entry name" value="DUF2141"/>
</dbReference>
<accession>A0A9D9HUT3</accession>
<feature type="signal peptide" evidence="1">
    <location>
        <begin position="1"/>
        <end position="21"/>
    </location>
</feature>
<organism evidence="2 3">
    <name type="scientific">Candidatus Gallipaludibacter merdavium</name>
    <dbReference type="NCBI Taxonomy" id="2840839"/>
    <lineage>
        <taxon>Bacteria</taxon>
        <taxon>Pseudomonadati</taxon>
        <taxon>Bacteroidota</taxon>
        <taxon>Bacteroidia</taxon>
        <taxon>Bacteroidales</taxon>
        <taxon>Candidatus Gallipaludibacter</taxon>
    </lineage>
</organism>
<reference evidence="2" key="1">
    <citation type="submission" date="2020-10" db="EMBL/GenBank/DDBJ databases">
        <authorList>
            <person name="Gilroy R."/>
        </authorList>
    </citation>
    <scope>NUCLEOTIDE SEQUENCE</scope>
    <source>
        <strain evidence="2">G3-3990</strain>
    </source>
</reference>
<name>A0A9D9HUT3_9BACT</name>
<sequence length="139" mass="15202">MKKTFFLAFCLTLTALCFASAETRNIEVNVIVSNISESKGQLLIGIYDKEEGAFETSSQIAGKIVPAQAGEMRFKFQLPAAGQYAIGVIHDKNSNNRLDTNFLGIPTEGYGFSNSASRPNFDKAKINITDNQTINIAMQ</sequence>